<organism evidence="1">
    <name type="scientific">Arundo donax</name>
    <name type="common">Giant reed</name>
    <name type="synonym">Donax arundinaceus</name>
    <dbReference type="NCBI Taxonomy" id="35708"/>
    <lineage>
        <taxon>Eukaryota</taxon>
        <taxon>Viridiplantae</taxon>
        <taxon>Streptophyta</taxon>
        <taxon>Embryophyta</taxon>
        <taxon>Tracheophyta</taxon>
        <taxon>Spermatophyta</taxon>
        <taxon>Magnoliopsida</taxon>
        <taxon>Liliopsida</taxon>
        <taxon>Poales</taxon>
        <taxon>Poaceae</taxon>
        <taxon>PACMAD clade</taxon>
        <taxon>Arundinoideae</taxon>
        <taxon>Arundineae</taxon>
        <taxon>Arundo</taxon>
    </lineage>
</organism>
<protein>
    <submittedName>
        <fullName evidence="1">Uncharacterized protein</fullName>
    </submittedName>
</protein>
<name>A0A0A9GTK4_ARUDO</name>
<dbReference type="AlphaFoldDB" id="A0A0A9GTK4"/>
<reference evidence="1" key="1">
    <citation type="submission" date="2014-09" db="EMBL/GenBank/DDBJ databases">
        <authorList>
            <person name="Magalhaes I.L.F."/>
            <person name="Oliveira U."/>
            <person name="Santos F.R."/>
            <person name="Vidigal T.H.D.A."/>
            <person name="Brescovit A.D."/>
            <person name="Santos A.J."/>
        </authorList>
    </citation>
    <scope>NUCLEOTIDE SEQUENCE</scope>
    <source>
        <tissue evidence="1">Shoot tissue taken approximately 20 cm above the soil surface</tissue>
    </source>
</reference>
<proteinExistence type="predicted"/>
<accession>A0A0A9GTK4</accession>
<sequence length="19" mass="2220">MLFSAVCSLLLYLLQNFIM</sequence>
<evidence type="ECO:0000313" key="1">
    <source>
        <dbReference type="EMBL" id="JAE28360.1"/>
    </source>
</evidence>
<dbReference type="EMBL" id="GBRH01169536">
    <property type="protein sequence ID" value="JAE28360.1"/>
    <property type="molecule type" value="Transcribed_RNA"/>
</dbReference>
<reference evidence="1" key="2">
    <citation type="journal article" date="2015" name="Data Brief">
        <title>Shoot transcriptome of the giant reed, Arundo donax.</title>
        <authorList>
            <person name="Barrero R.A."/>
            <person name="Guerrero F.D."/>
            <person name="Moolhuijzen P."/>
            <person name="Goolsby J.A."/>
            <person name="Tidwell J."/>
            <person name="Bellgard S.E."/>
            <person name="Bellgard M.I."/>
        </authorList>
    </citation>
    <scope>NUCLEOTIDE SEQUENCE</scope>
    <source>
        <tissue evidence="1">Shoot tissue taken approximately 20 cm above the soil surface</tissue>
    </source>
</reference>